<evidence type="ECO:0000313" key="2">
    <source>
        <dbReference type="EMBL" id="KAF2719290.1"/>
    </source>
</evidence>
<dbReference type="InterPro" id="IPR013216">
    <property type="entry name" value="Methyltransf_11"/>
</dbReference>
<dbReference type="OrthoDB" id="10017101at2759"/>
<dbReference type="InterPro" id="IPR029063">
    <property type="entry name" value="SAM-dependent_MTases_sf"/>
</dbReference>
<dbReference type="PANTHER" id="PTHR43591:SF24">
    <property type="entry name" value="2-METHOXY-6-POLYPRENYL-1,4-BENZOQUINOL METHYLASE, MITOCHONDRIAL"/>
    <property type="match status" value="1"/>
</dbReference>
<dbReference type="Pfam" id="PF08241">
    <property type="entry name" value="Methyltransf_11"/>
    <property type="match status" value="1"/>
</dbReference>
<dbReference type="AlphaFoldDB" id="A0A9P4Q4C9"/>
<sequence length="283" mass="30912">MPAETQHPTYAFGFKPEPSTIDSHSTRTAAVNCQYMLPALKAKVTKTPTLKLLDVGCGPGSITLDLSTYIPRGQVVGLDFSETVLDVARAECRERGVLNTRFVQGDVYHLPFADGEFDVVNTHQVVCHLARNVEGIRELIRVTKPNGGILCMREGILPSISIGGQDGALLKEAMGVVSDTVHAEGADRSCGLHLKAYALEAGVPVGRMRFSIGTWSHSTREEREELAVPWIGRAVEGDLARKSVEHGFTTREKLEEVSKAWARFCGDESACYCMMHGEVIIEV</sequence>
<dbReference type="Gene3D" id="3.40.50.150">
    <property type="entry name" value="Vaccinia Virus protein VP39"/>
    <property type="match status" value="1"/>
</dbReference>
<dbReference type="GO" id="GO:0032259">
    <property type="term" value="P:methylation"/>
    <property type="evidence" value="ECO:0007669"/>
    <property type="project" value="UniProtKB-KW"/>
</dbReference>
<dbReference type="Proteomes" id="UP000799441">
    <property type="component" value="Unassembled WGS sequence"/>
</dbReference>
<feature type="domain" description="Methyltransferase type 11" evidence="1">
    <location>
        <begin position="53"/>
        <end position="150"/>
    </location>
</feature>
<protein>
    <submittedName>
        <fullName evidence="2">S-adenosyl-L-methionine-dependent methyltransferase</fullName>
    </submittedName>
</protein>
<dbReference type="CDD" id="cd02440">
    <property type="entry name" value="AdoMet_MTases"/>
    <property type="match status" value="1"/>
</dbReference>
<comment type="caution">
    <text evidence="2">The sequence shown here is derived from an EMBL/GenBank/DDBJ whole genome shotgun (WGS) entry which is preliminary data.</text>
</comment>
<accession>A0A9P4Q4C9</accession>
<dbReference type="GO" id="GO:0008168">
    <property type="term" value="F:methyltransferase activity"/>
    <property type="evidence" value="ECO:0007669"/>
    <property type="project" value="UniProtKB-KW"/>
</dbReference>
<keyword evidence="3" id="KW-1185">Reference proteome</keyword>
<keyword evidence="2" id="KW-0808">Transferase</keyword>
<dbReference type="SUPFAM" id="SSF53335">
    <property type="entry name" value="S-adenosyl-L-methionine-dependent methyltransferases"/>
    <property type="match status" value="1"/>
</dbReference>
<organism evidence="2 3">
    <name type="scientific">Polychaeton citri CBS 116435</name>
    <dbReference type="NCBI Taxonomy" id="1314669"/>
    <lineage>
        <taxon>Eukaryota</taxon>
        <taxon>Fungi</taxon>
        <taxon>Dikarya</taxon>
        <taxon>Ascomycota</taxon>
        <taxon>Pezizomycotina</taxon>
        <taxon>Dothideomycetes</taxon>
        <taxon>Dothideomycetidae</taxon>
        <taxon>Capnodiales</taxon>
        <taxon>Capnodiaceae</taxon>
        <taxon>Polychaeton</taxon>
    </lineage>
</organism>
<name>A0A9P4Q4C9_9PEZI</name>
<gene>
    <name evidence="2" type="ORF">K431DRAFT_114267</name>
</gene>
<keyword evidence="2" id="KW-0489">Methyltransferase</keyword>
<proteinExistence type="predicted"/>
<dbReference type="EMBL" id="MU003813">
    <property type="protein sequence ID" value="KAF2719290.1"/>
    <property type="molecule type" value="Genomic_DNA"/>
</dbReference>
<evidence type="ECO:0000313" key="3">
    <source>
        <dbReference type="Proteomes" id="UP000799441"/>
    </source>
</evidence>
<evidence type="ECO:0000259" key="1">
    <source>
        <dbReference type="Pfam" id="PF08241"/>
    </source>
</evidence>
<dbReference type="PANTHER" id="PTHR43591">
    <property type="entry name" value="METHYLTRANSFERASE"/>
    <property type="match status" value="1"/>
</dbReference>
<reference evidence="2" key="1">
    <citation type="journal article" date="2020" name="Stud. Mycol.">
        <title>101 Dothideomycetes genomes: a test case for predicting lifestyles and emergence of pathogens.</title>
        <authorList>
            <person name="Haridas S."/>
            <person name="Albert R."/>
            <person name="Binder M."/>
            <person name="Bloem J."/>
            <person name="Labutti K."/>
            <person name="Salamov A."/>
            <person name="Andreopoulos B."/>
            <person name="Baker S."/>
            <person name="Barry K."/>
            <person name="Bills G."/>
            <person name="Bluhm B."/>
            <person name="Cannon C."/>
            <person name="Castanera R."/>
            <person name="Culley D."/>
            <person name="Daum C."/>
            <person name="Ezra D."/>
            <person name="Gonzalez J."/>
            <person name="Henrissat B."/>
            <person name="Kuo A."/>
            <person name="Liang C."/>
            <person name="Lipzen A."/>
            <person name="Lutzoni F."/>
            <person name="Magnuson J."/>
            <person name="Mondo S."/>
            <person name="Nolan M."/>
            <person name="Ohm R."/>
            <person name="Pangilinan J."/>
            <person name="Park H.-J."/>
            <person name="Ramirez L."/>
            <person name="Alfaro M."/>
            <person name="Sun H."/>
            <person name="Tritt A."/>
            <person name="Yoshinaga Y."/>
            <person name="Zwiers L.-H."/>
            <person name="Turgeon B."/>
            <person name="Goodwin S."/>
            <person name="Spatafora J."/>
            <person name="Crous P."/>
            <person name="Grigoriev I."/>
        </authorList>
    </citation>
    <scope>NUCLEOTIDE SEQUENCE</scope>
    <source>
        <strain evidence="2">CBS 116435</strain>
    </source>
</reference>